<evidence type="ECO:0000256" key="10">
    <source>
        <dbReference type="ARBA" id="ARBA00022989"/>
    </source>
</evidence>
<organism evidence="17">
    <name type="scientific">Lucanus mazama</name>
    <name type="common">cottonwood stag beetle</name>
    <dbReference type="NCBI Taxonomy" id="590157"/>
    <lineage>
        <taxon>Eukaryota</taxon>
        <taxon>Metazoa</taxon>
        <taxon>Ecdysozoa</taxon>
        <taxon>Arthropoda</taxon>
        <taxon>Hexapoda</taxon>
        <taxon>Insecta</taxon>
        <taxon>Pterygota</taxon>
        <taxon>Neoptera</taxon>
        <taxon>Endopterygota</taxon>
        <taxon>Coleoptera</taxon>
        <taxon>Polyphaga</taxon>
        <taxon>Scarabaeiformia</taxon>
        <taxon>Lucanidae</taxon>
        <taxon>Lucaninae</taxon>
        <taxon>Lucanus</taxon>
    </lineage>
</organism>
<name>D1G5L9_9SCAR</name>
<evidence type="ECO:0000256" key="9">
    <source>
        <dbReference type="ARBA" id="ARBA00022982"/>
    </source>
</evidence>
<protein>
    <recommendedName>
        <fullName evidence="4">NADH-ubiquinone oxidoreductase chain 6</fullName>
        <ecNumber evidence="3">7.1.1.2</ecNumber>
    </recommendedName>
    <alternativeName>
        <fullName evidence="14">NADH dehydrogenase subunit 6</fullName>
    </alternativeName>
</protein>
<evidence type="ECO:0000256" key="11">
    <source>
        <dbReference type="ARBA" id="ARBA00023027"/>
    </source>
</evidence>
<dbReference type="EMBL" id="FJ613419">
    <property type="protein sequence ID" value="ACM45034.1"/>
    <property type="molecule type" value="Genomic_DNA"/>
</dbReference>
<dbReference type="InterPro" id="IPR050269">
    <property type="entry name" value="ComplexI_Subunit6"/>
</dbReference>
<evidence type="ECO:0000256" key="2">
    <source>
        <dbReference type="ARBA" id="ARBA00005698"/>
    </source>
</evidence>
<proteinExistence type="inferred from homology"/>
<evidence type="ECO:0000256" key="7">
    <source>
        <dbReference type="ARBA" id="ARBA00022692"/>
    </source>
</evidence>
<evidence type="ECO:0000256" key="1">
    <source>
        <dbReference type="ARBA" id="ARBA00004225"/>
    </source>
</evidence>
<comment type="similarity">
    <text evidence="2">Belongs to the complex I subunit 6 family.</text>
</comment>
<comment type="catalytic activity">
    <reaction evidence="15">
        <text>a ubiquinone + NADH + 5 H(+)(in) = a ubiquinol + NAD(+) + 4 H(+)(out)</text>
        <dbReference type="Rhea" id="RHEA:29091"/>
        <dbReference type="Rhea" id="RHEA-COMP:9565"/>
        <dbReference type="Rhea" id="RHEA-COMP:9566"/>
        <dbReference type="ChEBI" id="CHEBI:15378"/>
        <dbReference type="ChEBI" id="CHEBI:16389"/>
        <dbReference type="ChEBI" id="CHEBI:17976"/>
        <dbReference type="ChEBI" id="CHEBI:57540"/>
        <dbReference type="ChEBI" id="CHEBI:57945"/>
        <dbReference type="EC" id="7.1.1.2"/>
    </reaction>
</comment>
<evidence type="ECO:0000256" key="15">
    <source>
        <dbReference type="ARBA" id="ARBA00049551"/>
    </source>
</evidence>
<dbReference type="GO" id="GO:0008137">
    <property type="term" value="F:NADH dehydrogenase (ubiquinone) activity"/>
    <property type="evidence" value="ECO:0007669"/>
    <property type="project" value="UniProtKB-EC"/>
</dbReference>
<keyword evidence="7 16" id="KW-0812">Transmembrane</keyword>
<accession>D1G5L9</accession>
<gene>
    <name evidence="17" type="primary">ND6</name>
</gene>
<evidence type="ECO:0000256" key="16">
    <source>
        <dbReference type="SAM" id="Phobius"/>
    </source>
</evidence>
<dbReference type="PANTHER" id="PTHR11435">
    <property type="entry name" value="NADH UBIQUINONE OXIDOREDUCTASE SUBUNIT ND6"/>
    <property type="match status" value="1"/>
</dbReference>
<keyword evidence="11" id="KW-0520">NAD</keyword>
<evidence type="ECO:0000256" key="13">
    <source>
        <dbReference type="ARBA" id="ARBA00023136"/>
    </source>
</evidence>
<keyword evidence="10 16" id="KW-1133">Transmembrane helix</keyword>
<evidence type="ECO:0000256" key="6">
    <source>
        <dbReference type="ARBA" id="ARBA00022660"/>
    </source>
</evidence>
<geneLocation type="mitochondrion" evidence="17"/>
<keyword evidence="6" id="KW-0679">Respiratory chain</keyword>
<dbReference type="PANTHER" id="PTHR11435:SF1">
    <property type="entry name" value="NADH-UBIQUINONE OXIDOREDUCTASE CHAIN 6"/>
    <property type="match status" value="1"/>
</dbReference>
<feature type="transmembrane region" description="Helical" evidence="16">
    <location>
        <begin position="102"/>
        <end position="123"/>
    </location>
</feature>
<dbReference type="CTD" id="4541"/>
<dbReference type="GO" id="GO:0031966">
    <property type="term" value="C:mitochondrial membrane"/>
    <property type="evidence" value="ECO:0007669"/>
    <property type="project" value="UniProtKB-SubCell"/>
</dbReference>
<evidence type="ECO:0000256" key="3">
    <source>
        <dbReference type="ARBA" id="ARBA00012944"/>
    </source>
</evidence>
<evidence type="ECO:0000256" key="12">
    <source>
        <dbReference type="ARBA" id="ARBA00023128"/>
    </source>
</evidence>
<feature type="transmembrane region" description="Helical" evidence="16">
    <location>
        <begin position="16"/>
        <end position="35"/>
    </location>
</feature>
<dbReference type="EC" id="7.1.1.2" evidence="3"/>
<keyword evidence="8" id="KW-1278">Translocase</keyword>
<reference evidence="17" key="1">
    <citation type="journal article" date="2009" name="Syst. Biol.">
        <title>Nonstationary evolution and compositional heterogeneity in beetle mitochondrial phylogenomics.</title>
        <authorList>
            <person name="Sheffield N.C."/>
            <person name="Song H."/>
            <person name="Cameron S.L."/>
            <person name="Whiting M.F."/>
        </authorList>
    </citation>
    <scope>NUCLEOTIDE SEQUENCE</scope>
</reference>
<comment type="subcellular location">
    <subcellularLocation>
        <location evidence="1">Mitochondrion membrane</location>
        <topology evidence="1">Multi-pass membrane protein</topology>
    </subcellularLocation>
</comment>
<feature type="transmembrane region" description="Helical" evidence="16">
    <location>
        <begin position="47"/>
        <end position="65"/>
    </location>
</feature>
<sequence length="134" mass="15380">MILIVLSVSLTALSFWHSYIMFLIMIGGMLVLFMYMTSVASNEKFKFSSIGLAISITTITYTITIQTSDYWMKYTKIINTEETSKLKSFLFSLNKFLNEPSYTLSIILIMYLLITLIAVIKIVNINLGPIRYMN</sequence>
<keyword evidence="9" id="KW-0249">Electron transport</keyword>
<evidence type="ECO:0000256" key="4">
    <source>
        <dbReference type="ARBA" id="ARBA00021095"/>
    </source>
</evidence>
<evidence type="ECO:0000256" key="5">
    <source>
        <dbReference type="ARBA" id="ARBA00022448"/>
    </source>
</evidence>
<keyword evidence="5" id="KW-0813">Transport</keyword>
<evidence type="ECO:0000313" key="17">
    <source>
        <dbReference type="EMBL" id="ACM45034.1"/>
    </source>
</evidence>
<dbReference type="RefSeq" id="YP_003331325.1">
    <property type="nucleotide sequence ID" value="NC_013578.1"/>
</dbReference>
<evidence type="ECO:0000256" key="8">
    <source>
        <dbReference type="ARBA" id="ARBA00022967"/>
    </source>
</evidence>
<keyword evidence="12 17" id="KW-0496">Mitochondrion</keyword>
<keyword evidence="13 16" id="KW-0472">Membrane</keyword>
<dbReference type="AlphaFoldDB" id="D1G5L9"/>
<evidence type="ECO:0000256" key="14">
    <source>
        <dbReference type="ARBA" id="ARBA00031019"/>
    </source>
</evidence>
<dbReference type="GeneID" id="8656389"/>